<dbReference type="Proteomes" id="UP000283880">
    <property type="component" value="Unassembled WGS sequence"/>
</dbReference>
<dbReference type="EMBL" id="QSBM01000026">
    <property type="protein sequence ID" value="RGX22897.1"/>
    <property type="molecule type" value="Genomic_DNA"/>
</dbReference>
<dbReference type="PROSITE" id="PS51755">
    <property type="entry name" value="OMPR_PHOB"/>
    <property type="match status" value="1"/>
</dbReference>
<keyword evidence="2" id="KW-0805">Transcription regulation</keyword>
<dbReference type="GO" id="GO:0000156">
    <property type="term" value="F:phosphorelay response regulator activity"/>
    <property type="evidence" value="ECO:0007669"/>
    <property type="project" value="TreeGrafter"/>
</dbReference>
<feature type="domain" description="Response regulatory" evidence="8">
    <location>
        <begin position="5"/>
        <end position="119"/>
    </location>
</feature>
<dbReference type="CDD" id="cd00383">
    <property type="entry name" value="trans_reg_C"/>
    <property type="match status" value="1"/>
</dbReference>
<dbReference type="Gene3D" id="3.40.50.2300">
    <property type="match status" value="1"/>
</dbReference>
<dbReference type="GO" id="GO:0000976">
    <property type="term" value="F:transcription cis-regulatory region binding"/>
    <property type="evidence" value="ECO:0007669"/>
    <property type="project" value="TreeGrafter"/>
</dbReference>
<dbReference type="OrthoDB" id="9790442at2"/>
<evidence type="ECO:0000256" key="7">
    <source>
        <dbReference type="PROSITE-ProRule" id="PRU01091"/>
    </source>
</evidence>
<evidence type="ECO:0000313" key="10">
    <source>
        <dbReference type="EMBL" id="RGX22897.1"/>
    </source>
</evidence>
<dbReference type="InterPro" id="IPR011006">
    <property type="entry name" value="CheY-like_superfamily"/>
</dbReference>
<protein>
    <recommendedName>
        <fullName evidence="1">Stage 0 sporulation protein A homolog</fullName>
    </recommendedName>
</protein>
<dbReference type="PANTHER" id="PTHR48111">
    <property type="entry name" value="REGULATOR OF RPOS"/>
    <property type="match status" value="1"/>
</dbReference>
<dbReference type="InterPro" id="IPR036388">
    <property type="entry name" value="WH-like_DNA-bd_sf"/>
</dbReference>
<dbReference type="Gene3D" id="1.10.10.10">
    <property type="entry name" value="Winged helix-like DNA-binding domain superfamily/Winged helix DNA-binding domain"/>
    <property type="match status" value="1"/>
</dbReference>
<dbReference type="AlphaFoldDB" id="A0A413F855"/>
<dbReference type="PANTHER" id="PTHR48111:SF2">
    <property type="entry name" value="RESPONSE REGULATOR SAER"/>
    <property type="match status" value="1"/>
</dbReference>
<evidence type="ECO:0000259" key="8">
    <source>
        <dbReference type="PROSITE" id="PS50110"/>
    </source>
</evidence>
<dbReference type="SUPFAM" id="SSF52172">
    <property type="entry name" value="CheY-like"/>
    <property type="match status" value="1"/>
</dbReference>
<dbReference type="GO" id="GO:0032993">
    <property type="term" value="C:protein-DNA complex"/>
    <property type="evidence" value="ECO:0007669"/>
    <property type="project" value="TreeGrafter"/>
</dbReference>
<accession>A0A413F855</accession>
<evidence type="ECO:0000256" key="6">
    <source>
        <dbReference type="PROSITE-ProRule" id="PRU00169"/>
    </source>
</evidence>
<keyword evidence="3 7" id="KW-0238">DNA-binding</keyword>
<evidence type="ECO:0000256" key="5">
    <source>
        <dbReference type="ARBA" id="ARBA00024867"/>
    </source>
</evidence>
<evidence type="ECO:0000313" key="11">
    <source>
        <dbReference type="Proteomes" id="UP000283880"/>
    </source>
</evidence>
<organism evidence="10 11">
    <name type="scientific">Enterocloster asparagiformis</name>
    <dbReference type="NCBI Taxonomy" id="333367"/>
    <lineage>
        <taxon>Bacteria</taxon>
        <taxon>Bacillati</taxon>
        <taxon>Bacillota</taxon>
        <taxon>Clostridia</taxon>
        <taxon>Lachnospirales</taxon>
        <taxon>Lachnospiraceae</taxon>
        <taxon>Enterocloster</taxon>
    </lineage>
</organism>
<evidence type="ECO:0000256" key="4">
    <source>
        <dbReference type="ARBA" id="ARBA00023163"/>
    </source>
</evidence>
<comment type="function">
    <text evidence="5">May play the central regulatory role in sporulation. It may be an element of the effector pathway responsible for the activation of sporulation genes in response to nutritional stress. Spo0A may act in concert with spo0H (a sigma factor) to control the expression of some genes that are critical to the sporulation process.</text>
</comment>
<dbReference type="GO" id="GO:0006355">
    <property type="term" value="P:regulation of DNA-templated transcription"/>
    <property type="evidence" value="ECO:0007669"/>
    <property type="project" value="InterPro"/>
</dbReference>
<dbReference type="InterPro" id="IPR039420">
    <property type="entry name" value="WalR-like"/>
</dbReference>
<reference evidence="10 11" key="1">
    <citation type="submission" date="2018-08" db="EMBL/GenBank/DDBJ databases">
        <title>A genome reference for cultivated species of the human gut microbiota.</title>
        <authorList>
            <person name="Zou Y."/>
            <person name="Xue W."/>
            <person name="Luo G."/>
        </authorList>
    </citation>
    <scope>NUCLEOTIDE SEQUENCE [LARGE SCALE GENOMIC DNA]</scope>
    <source>
        <strain evidence="10 11">AF04-15</strain>
    </source>
</reference>
<dbReference type="Gene3D" id="6.10.250.690">
    <property type="match status" value="1"/>
</dbReference>
<dbReference type="SMART" id="SM00862">
    <property type="entry name" value="Trans_reg_C"/>
    <property type="match status" value="1"/>
</dbReference>
<dbReference type="InterPro" id="IPR001789">
    <property type="entry name" value="Sig_transdc_resp-reg_receiver"/>
</dbReference>
<name>A0A413F855_9FIRM</name>
<dbReference type="Pfam" id="PF00486">
    <property type="entry name" value="Trans_reg_C"/>
    <property type="match status" value="1"/>
</dbReference>
<evidence type="ECO:0000256" key="3">
    <source>
        <dbReference type="ARBA" id="ARBA00023125"/>
    </source>
</evidence>
<comment type="caution">
    <text evidence="10">The sequence shown here is derived from an EMBL/GenBank/DDBJ whole genome shotgun (WGS) entry which is preliminary data.</text>
</comment>
<dbReference type="PROSITE" id="PS50110">
    <property type="entry name" value="RESPONSE_REGULATORY"/>
    <property type="match status" value="1"/>
</dbReference>
<dbReference type="InterPro" id="IPR001867">
    <property type="entry name" value="OmpR/PhoB-type_DNA-bd"/>
</dbReference>
<keyword evidence="6" id="KW-0597">Phosphoprotein</keyword>
<keyword evidence="4" id="KW-0804">Transcription</keyword>
<evidence type="ECO:0000256" key="1">
    <source>
        <dbReference type="ARBA" id="ARBA00018672"/>
    </source>
</evidence>
<dbReference type="Pfam" id="PF00072">
    <property type="entry name" value="Response_reg"/>
    <property type="match status" value="1"/>
</dbReference>
<dbReference type="RefSeq" id="WP_007713214.1">
    <property type="nucleotide sequence ID" value="NZ_JAWYJI010000293.1"/>
</dbReference>
<feature type="modified residue" description="4-aspartylphosphate" evidence="6">
    <location>
        <position position="54"/>
    </location>
</feature>
<feature type="domain" description="OmpR/PhoB-type" evidence="9">
    <location>
        <begin position="129"/>
        <end position="227"/>
    </location>
</feature>
<gene>
    <name evidence="10" type="ORF">DWV29_25160</name>
</gene>
<dbReference type="GO" id="GO:0005829">
    <property type="term" value="C:cytosol"/>
    <property type="evidence" value="ECO:0007669"/>
    <property type="project" value="TreeGrafter"/>
</dbReference>
<sequence>MSATRILIADDDQEILTITSRSLQSQGYLTFECRNGIDAYQAIVSQPFDLILLDINMEGLDGFRIIQKVREQQIFTPILIITGNAEEYNEVFGLSIGADDYIIKPFRPSALCARVKALLRRQQQFQKDNATLKAGPFQMDRESYSFYKNNVELVLTPKERLLMQHFLHNVNHVFSKEQLYTAVWKDNCVDDNTVMVTIRNLRQKIEDDPKSPKYLLTVYGIGYKFVITQ</sequence>
<evidence type="ECO:0000259" key="9">
    <source>
        <dbReference type="PROSITE" id="PS51755"/>
    </source>
</evidence>
<evidence type="ECO:0000256" key="2">
    <source>
        <dbReference type="ARBA" id="ARBA00023015"/>
    </source>
</evidence>
<proteinExistence type="predicted"/>
<feature type="DNA-binding region" description="OmpR/PhoB-type" evidence="7">
    <location>
        <begin position="129"/>
        <end position="227"/>
    </location>
</feature>
<dbReference type="SMART" id="SM00448">
    <property type="entry name" value="REC"/>
    <property type="match status" value="1"/>
</dbReference>